<dbReference type="AlphaFoldDB" id="A0A9N9SJN8"/>
<dbReference type="PIRSF" id="PIRSF005956">
    <property type="entry name" value="BtpA"/>
    <property type="match status" value="1"/>
</dbReference>
<gene>
    <name evidence="2" type="ORF">PHAECO_LOCUS11789</name>
</gene>
<protein>
    <submittedName>
        <fullName evidence="2">Uncharacterized protein</fullName>
    </submittedName>
</protein>
<organism evidence="2 3">
    <name type="scientific">Phaedon cochleariae</name>
    <name type="common">Mustard beetle</name>
    <dbReference type="NCBI Taxonomy" id="80249"/>
    <lineage>
        <taxon>Eukaryota</taxon>
        <taxon>Metazoa</taxon>
        <taxon>Ecdysozoa</taxon>
        <taxon>Arthropoda</taxon>
        <taxon>Hexapoda</taxon>
        <taxon>Insecta</taxon>
        <taxon>Pterygota</taxon>
        <taxon>Neoptera</taxon>
        <taxon>Endopterygota</taxon>
        <taxon>Coleoptera</taxon>
        <taxon>Polyphaga</taxon>
        <taxon>Cucujiformia</taxon>
        <taxon>Chrysomeloidea</taxon>
        <taxon>Chrysomelidae</taxon>
        <taxon>Chrysomelinae</taxon>
        <taxon>Chrysomelini</taxon>
        <taxon>Phaedon</taxon>
    </lineage>
</organism>
<evidence type="ECO:0000313" key="2">
    <source>
        <dbReference type="EMBL" id="CAG9824347.1"/>
    </source>
</evidence>
<name>A0A9N9SJN8_PHACE</name>
<comment type="similarity">
    <text evidence="1">Belongs to the BtpA family.</text>
</comment>
<dbReference type="InterPro" id="IPR011060">
    <property type="entry name" value="RibuloseP-bd_barrel"/>
</dbReference>
<dbReference type="OrthoDB" id="10045006at2759"/>
<dbReference type="SUPFAM" id="SSF51366">
    <property type="entry name" value="Ribulose-phoshate binding barrel"/>
    <property type="match status" value="1"/>
</dbReference>
<keyword evidence="3" id="KW-1185">Reference proteome</keyword>
<dbReference type="NCBIfam" id="TIGR00259">
    <property type="entry name" value="thylakoid_BtpA"/>
    <property type="match status" value="1"/>
</dbReference>
<dbReference type="Pfam" id="PF03437">
    <property type="entry name" value="BtpA"/>
    <property type="match status" value="1"/>
</dbReference>
<accession>A0A9N9SJN8</accession>
<evidence type="ECO:0000313" key="3">
    <source>
        <dbReference type="Proteomes" id="UP001153737"/>
    </source>
</evidence>
<dbReference type="PANTHER" id="PTHR21381:SF3">
    <property type="entry name" value="SGC REGION PROTEIN SGCQ-RELATED"/>
    <property type="match status" value="1"/>
</dbReference>
<sequence length="276" mass="30287">MNSPMKKFHQIFQNKCSIIGMVHVGALPGSPLFAGSIDKIVSKAHRETETYLKHEVDGIIIENMHDVPYIKSKHFGPETTAAMTRICTELKNIIPKKTAFGIQVLTSGNTQALAIAKTCSMDFIRAEGFVFSHIGDEGFIDAEAGLLMRYRKKIEAENILVLTDIKKKHSSHAITNDISVGETAKAAEFFLSDGVILTGASTGDPANITELQTLKQSTALPILIGSGVTYENLDNYITAQGLIVGSHFKKGGKWSAELDEERIGLFMQKMSDLRRM</sequence>
<reference evidence="2" key="2">
    <citation type="submission" date="2022-10" db="EMBL/GenBank/DDBJ databases">
        <authorList>
            <consortium name="ENA_rothamsted_submissions"/>
            <consortium name="culmorum"/>
            <person name="King R."/>
        </authorList>
    </citation>
    <scope>NUCLEOTIDE SEQUENCE</scope>
</reference>
<dbReference type="EMBL" id="OU896714">
    <property type="protein sequence ID" value="CAG9824347.1"/>
    <property type="molecule type" value="Genomic_DNA"/>
</dbReference>
<dbReference type="PANTHER" id="PTHR21381">
    <property type="entry name" value="ZGC:162297"/>
    <property type="match status" value="1"/>
</dbReference>
<proteinExistence type="inferred from homology"/>
<dbReference type="InterPro" id="IPR005137">
    <property type="entry name" value="BtpA"/>
</dbReference>
<reference evidence="2" key="1">
    <citation type="submission" date="2022-01" db="EMBL/GenBank/DDBJ databases">
        <authorList>
            <person name="King R."/>
        </authorList>
    </citation>
    <scope>NUCLEOTIDE SEQUENCE</scope>
</reference>
<evidence type="ECO:0000256" key="1">
    <source>
        <dbReference type="ARBA" id="ARBA00006007"/>
    </source>
</evidence>
<dbReference type="Proteomes" id="UP001153737">
    <property type="component" value="Chromosome 8"/>
</dbReference>